<dbReference type="PANTHER" id="PTHR38138">
    <property type="entry name" value="VNG6441H"/>
    <property type="match status" value="1"/>
</dbReference>
<keyword evidence="1" id="KW-0812">Transmembrane</keyword>
<name>L9WVV5_9EURY</name>
<dbReference type="Pfam" id="PF07790">
    <property type="entry name" value="Pilin_N"/>
    <property type="match status" value="1"/>
</dbReference>
<evidence type="ECO:0000256" key="1">
    <source>
        <dbReference type="SAM" id="Phobius"/>
    </source>
</evidence>
<reference evidence="3 4" key="1">
    <citation type="journal article" date="2014" name="PLoS Genet.">
        <title>Phylogenetically driven sequencing of extremely halophilic archaea reveals strategies for static and dynamic osmo-response.</title>
        <authorList>
            <person name="Becker E.A."/>
            <person name="Seitzer P.M."/>
            <person name="Tritt A."/>
            <person name="Larsen D."/>
            <person name="Krusor M."/>
            <person name="Yao A.I."/>
            <person name="Wu D."/>
            <person name="Madern D."/>
            <person name="Eisen J.A."/>
            <person name="Darling A.E."/>
            <person name="Facciotti M.T."/>
        </authorList>
    </citation>
    <scope>NUCLEOTIDE SEQUENCE [LARGE SCALE GENOMIC DNA]</scope>
    <source>
        <strain evidence="3 4">JCM 12255</strain>
    </source>
</reference>
<comment type="caution">
    <text evidence="3">The sequence shown here is derived from an EMBL/GenBank/DDBJ whole genome shotgun (WGS) entry which is preliminary data.</text>
</comment>
<dbReference type="PANTHER" id="PTHR38138:SF1">
    <property type="entry name" value="ARCHAEAL TYPE IV PILIN N-TERMINAL DOMAIN-CONTAINING PROTEIN"/>
    <property type="match status" value="1"/>
</dbReference>
<proteinExistence type="predicted"/>
<organism evidence="3 4">
    <name type="scientific">Natronolimnohabitans innermongolicus JCM 12255</name>
    <dbReference type="NCBI Taxonomy" id="1227499"/>
    <lineage>
        <taxon>Archaea</taxon>
        <taxon>Methanobacteriati</taxon>
        <taxon>Methanobacteriota</taxon>
        <taxon>Stenosarchaea group</taxon>
        <taxon>Halobacteria</taxon>
        <taxon>Halobacteriales</taxon>
        <taxon>Natrialbaceae</taxon>
        <taxon>Natronolimnohabitans</taxon>
    </lineage>
</organism>
<sequence length="153" mass="16560">MDLTKYRNKLVGSEDERAVSPVIGIILMVAITVILAAVIAAFVLDMGPDDPDPQAAMGEDQSGDYLEVEMQGTTDADGVFVWNGSTIVGEDDDEGILTTTGETYEFNHSDAYNNSIEVVAYSGSEPNEGEGDDELDELGLDNYAIVEEYDYDD</sequence>
<dbReference type="NCBIfam" id="TIGR02537">
    <property type="entry name" value="arch_flag_Nterm"/>
    <property type="match status" value="1"/>
</dbReference>
<evidence type="ECO:0000259" key="2">
    <source>
        <dbReference type="Pfam" id="PF07790"/>
    </source>
</evidence>
<dbReference type="OrthoDB" id="188406at2157"/>
<evidence type="ECO:0000313" key="4">
    <source>
        <dbReference type="Proteomes" id="UP000011602"/>
    </source>
</evidence>
<keyword evidence="1" id="KW-1133">Transmembrane helix</keyword>
<evidence type="ECO:0000313" key="3">
    <source>
        <dbReference type="EMBL" id="ELY52478.1"/>
    </source>
</evidence>
<feature type="transmembrane region" description="Helical" evidence="1">
    <location>
        <begin position="21"/>
        <end position="44"/>
    </location>
</feature>
<dbReference type="AlphaFoldDB" id="L9WVV5"/>
<dbReference type="eggNOG" id="arCOG02416">
    <property type="taxonomic scope" value="Archaea"/>
</dbReference>
<gene>
    <name evidence="3" type="ORF">C493_15555</name>
</gene>
<keyword evidence="1" id="KW-0472">Membrane</keyword>
<dbReference type="EMBL" id="AOHZ01000075">
    <property type="protein sequence ID" value="ELY52478.1"/>
    <property type="molecule type" value="Genomic_DNA"/>
</dbReference>
<dbReference type="Proteomes" id="UP000011602">
    <property type="component" value="Unassembled WGS sequence"/>
</dbReference>
<accession>L9WVV5</accession>
<protein>
    <recommendedName>
        <fullName evidence="2">Archaeal Type IV pilin N-terminal domain-containing protein</fullName>
    </recommendedName>
</protein>
<dbReference type="InterPro" id="IPR013373">
    <property type="entry name" value="Flagellin/pilin_N_arc"/>
</dbReference>
<dbReference type="STRING" id="1227499.C493_15555"/>
<dbReference type="RefSeq" id="WP_007260375.1">
    <property type="nucleotide sequence ID" value="NZ_AOHZ01000075.1"/>
</dbReference>
<keyword evidence="4" id="KW-1185">Reference proteome</keyword>
<dbReference type="InterPro" id="IPR012859">
    <property type="entry name" value="Pilin_N_archaeal"/>
</dbReference>
<feature type="domain" description="Archaeal Type IV pilin N-terminal" evidence="2">
    <location>
        <begin position="17"/>
        <end position="72"/>
    </location>
</feature>